<gene>
    <name evidence="1" type="ORF">D4A92_21025</name>
</gene>
<name>A0ABX7F0D2_9HYPH</name>
<organism evidence="1 2">
    <name type="scientific">Rhizobium rosettiformans</name>
    <dbReference type="NCBI Taxonomy" id="1368430"/>
    <lineage>
        <taxon>Bacteria</taxon>
        <taxon>Pseudomonadati</taxon>
        <taxon>Pseudomonadota</taxon>
        <taxon>Alphaproteobacteria</taxon>
        <taxon>Hyphomicrobiales</taxon>
        <taxon>Rhizobiaceae</taxon>
        <taxon>Rhizobium/Agrobacterium group</taxon>
        <taxon>Rhizobium</taxon>
    </lineage>
</organism>
<proteinExistence type="predicted"/>
<keyword evidence="2" id="KW-1185">Reference proteome</keyword>
<evidence type="ECO:0000313" key="1">
    <source>
        <dbReference type="EMBL" id="QRF53756.1"/>
    </source>
</evidence>
<dbReference type="Proteomes" id="UP000596351">
    <property type="component" value="Chromosome"/>
</dbReference>
<dbReference type="RefSeq" id="WP_203017109.1">
    <property type="nucleotide sequence ID" value="NZ_CP032405.1"/>
</dbReference>
<dbReference type="EMBL" id="CP032405">
    <property type="protein sequence ID" value="QRF53756.1"/>
    <property type="molecule type" value="Genomic_DNA"/>
</dbReference>
<protein>
    <submittedName>
        <fullName evidence="1">CopG family transcriptional regulator</fullName>
    </submittedName>
</protein>
<accession>A0ABX7F0D2</accession>
<reference evidence="1 2" key="1">
    <citation type="submission" date="2018-09" db="EMBL/GenBank/DDBJ databases">
        <title>Rhizobium sp. MAE2-X.</title>
        <authorList>
            <person name="Lee Y."/>
            <person name="Jeon C.O."/>
        </authorList>
    </citation>
    <scope>NUCLEOTIDE SEQUENCE [LARGE SCALE GENOMIC DNA]</scope>
    <source>
        <strain evidence="1 2">MAE2-X</strain>
    </source>
</reference>
<sequence>MATGSHLTIELNQDVEAKLLELSAATDRSQAELANVALMSYLDRELKTVDGIRRGLADIKSGDLVDHDKAMDELDAVIEAAEAARL</sequence>
<evidence type="ECO:0000313" key="2">
    <source>
        <dbReference type="Proteomes" id="UP000596351"/>
    </source>
</evidence>